<keyword evidence="2" id="KW-1185">Reference proteome</keyword>
<reference evidence="2" key="1">
    <citation type="journal article" date="2019" name="Int. J. Syst. Evol. Microbiol.">
        <title>The Global Catalogue of Microorganisms (GCM) 10K type strain sequencing project: providing services to taxonomists for standard genome sequencing and annotation.</title>
        <authorList>
            <consortium name="The Broad Institute Genomics Platform"/>
            <consortium name="The Broad Institute Genome Sequencing Center for Infectious Disease"/>
            <person name="Wu L."/>
            <person name="Ma J."/>
        </authorList>
    </citation>
    <scope>NUCLEOTIDE SEQUENCE [LARGE SCALE GENOMIC DNA]</scope>
    <source>
        <strain evidence="2">S1</strain>
    </source>
</reference>
<accession>A0ABW4CB49</accession>
<evidence type="ECO:0000313" key="2">
    <source>
        <dbReference type="Proteomes" id="UP001597282"/>
    </source>
</evidence>
<dbReference type="EMBL" id="JBHTNU010000005">
    <property type="protein sequence ID" value="MFD1426800.1"/>
    <property type="molecule type" value="Genomic_DNA"/>
</dbReference>
<dbReference type="RefSeq" id="WP_380164214.1">
    <property type="nucleotide sequence ID" value="NZ_JBHTNU010000005.1"/>
</dbReference>
<proteinExistence type="predicted"/>
<evidence type="ECO:0000313" key="1">
    <source>
        <dbReference type="EMBL" id="MFD1426800.1"/>
    </source>
</evidence>
<evidence type="ECO:0008006" key="3">
    <source>
        <dbReference type="Google" id="ProtNLM"/>
    </source>
</evidence>
<sequence>MSDKDLIHDFKEKVHRFKEWMETESDRYGEWETDYPFWDDIYSSVNQLVEQIPIKDSKLIEDFLFILARDNEAEHIIDLVIDHPSLLITLATYGLDYKDHEARWQLAYGLGELKDRNNEAKVLLRQYIHDKHEYVRSRARFAIETLEDRT</sequence>
<dbReference type="Proteomes" id="UP001597282">
    <property type="component" value="Unassembled WGS sequence"/>
</dbReference>
<organism evidence="1 2">
    <name type="scientific">Kroppenstedtia sanguinis</name>
    <dbReference type="NCBI Taxonomy" id="1380684"/>
    <lineage>
        <taxon>Bacteria</taxon>
        <taxon>Bacillati</taxon>
        <taxon>Bacillota</taxon>
        <taxon>Bacilli</taxon>
        <taxon>Bacillales</taxon>
        <taxon>Thermoactinomycetaceae</taxon>
        <taxon>Kroppenstedtia</taxon>
    </lineage>
</organism>
<gene>
    <name evidence="1" type="ORF">ACFQ4Y_07605</name>
</gene>
<name>A0ABW4CB49_9BACL</name>
<protein>
    <recommendedName>
        <fullName evidence="3">HEAT repeat domain-containing protein</fullName>
    </recommendedName>
</protein>
<comment type="caution">
    <text evidence="1">The sequence shown here is derived from an EMBL/GenBank/DDBJ whole genome shotgun (WGS) entry which is preliminary data.</text>
</comment>